<proteinExistence type="predicted"/>
<keyword evidence="2" id="KW-1185">Reference proteome</keyword>
<reference evidence="1 2" key="1">
    <citation type="submission" date="2018-07" db="EMBL/GenBank/DDBJ databases">
        <title>Genomic Encyclopedia of Type Strains, Phase III (KMG-III): the genomes of soil and plant-associated and newly described type strains.</title>
        <authorList>
            <person name="Whitman W."/>
        </authorList>
    </citation>
    <scope>NUCLEOTIDE SEQUENCE [LARGE SCALE GENOMIC DNA]</scope>
    <source>
        <strain evidence="1 2">CECT 7287</strain>
    </source>
</reference>
<name>A0A3D9KEE8_9BACL</name>
<dbReference type="EMBL" id="QRDZ01000007">
    <property type="protein sequence ID" value="RED83906.1"/>
    <property type="molecule type" value="Genomic_DNA"/>
</dbReference>
<dbReference type="RefSeq" id="WP_116060549.1">
    <property type="nucleotide sequence ID" value="NZ_QRDZ01000007.1"/>
</dbReference>
<accession>A0A3D9KEE8</accession>
<dbReference type="PANTHER" id="PTHR40128">
    <property type="entry name" value="EXPRESSED PROTEIN"/>
    <property type="match status" value="1"/>
</dbReference>
<keyword evidence="1" id="KW-0223">Dioxygenase</keyword>
<evidence type="ECO:0000313" key="1">
    <source>
        <dbReference type="EMBL" id="RED83906.1"/>
    </source>
</evidence>
<dbReference type="InterPro" id="IPR008775">
    <property type="entry name" value="Phytyl_CoA_dOase-like"/>
</dbReference>
<dbReference type="OrthoDB" id="243460at2"/>
<dbReference type="Proteomes" id="UP000256977">
    <property type="component" value="Unassembled WGS sequence"/>
</dbReference>
<comment type="caution">
    <text evidence="1">The sequence shown here is derived from an EMBL/GenBank/DDBJ whole genome shotgun (WGS) entry which is preliminary data.</text>
</comment>
<evidence type="ECO:0000313" key="2">
    <source>
        <dbReference type="Proteomes" id="UP000256977"/>
    </source>
</evidence>
<sequence>MKEQPVKDNNLSPIAGTFLDSSPLLADSEALRGRAEKDGMLFFKGLIPRETVLKLRLEVMEILESRGLMDSRYSLIDGMADVEAVNRHSDEELRWNGVGVTRDIYRAIQGLESFHAMAHHEKLLSMYRTLFGYEPFPHPRNIARVMLPHRDATITPSHQDFLHIQGETETWTAWIPLGDVSRQLGGLAVLKGSHKAGLLGVTEAPGAGGLETILCGLDYEWQTIDFEAGDVLTFNSLTVHKSMPNQEPGQIRMSCDFRYQALKPDTVIEPGSLLPHGPYTWEELYEGWQRQDLQRYWESIGFHYSKYDESIRWQKEKIC</sequence>
<dbReference type="PANTHER" id="PTHR40128:SF1">
    <property type="entry name" value="PHYTANOYL-COA HYDROXYLASE"/>
    <property type="match status" value="1"/>
</dbReference>
<dbReference type="Gene3D" id="2.60.120.620">
    <property type="entry name" value="q2cbj1_9rhob like domain"/>
    <property type="match status" value="1"/>
</dbReference>
<dbReference type="AlphaFoldDB" id="A0A3D9KEE8"/>
<organism evidence="1 2">
    <name type="scientific">Cohnella phaseoli</name>
    <dbReference type="NCBI Taxonomy" id="456490"/>
    <lineage>
        <taxon>Bacteria</taxon>
        <taxon>Bacillati</taxon>
        <taxon>Bacillota</taxon>
        <taxon>Bacilli</taxon>
        <taxon>Bacillales</taxon>
        <taxon>Paenibacillaceae</taxon>
        <taxon>Cohnella</taxon>
    </lineage>
</organism>
<dbReference type="Pfam" id="PF05721">
    <property type="entry name" value="PhyH"/>
    <property type="match status" value="1"/>
</dbReference>
<gene>
    <name evidence="1" type="ORF">DFP98_10712</name>
</gene>
<protein>
    <submittedName>
        <fullName evidence="1">Phytanoyl-CoA dioxygenase PhyH</fullName>
    </submittedName>
</protein>
<dbReference type="SUPFAM" id="SSF51197">
    <property type="entry name" value="Clavaminate synthase-like"/>
    <property type="match status" value="1"/>
</dbReference>
<keyword evidence="1" id="KW-0560">Oxidoreductase</keyword>
<dbReference type="GO" id="GO:0016706">
    <property type="term" value="F:2-oxoglutarate-dependent dioxygenase activity"/>
    <property type="evidence" value="ECO:0007669"/>
    <property type="project" value="UniProtKB-ARBA"/>
</dbReference>